<accession>A0ABV4WJD6</accession>
<organism evidence="2 3">
    <name type="scientific">Floridaenema evergladense BLCC-F167</name>
    <dbReference type="NCBI Taxonomy" id="3153639"/>
    <lineage>
        <taxon>Bacteria</taxon>
        <taxon>Bacillati</taxon>
        <taxon>Cyanobacteriota</taxon>
        <taxon>Cyanophyceae</taxon>
        <taxon>Oscillatoriophycideae</taxon>
        <taxon>Aerosakkonematales</taxon>
        <taxon>Aerosakkonemataceae</taxon>
        <taxon>Floridanema</taxon>
        <taxon>Floridanema evergladense</taxon>
    </lineage>
</organism>
<comment type="caution">
    <text evidence="2">The sequence shown here is derived from an EMBL/GenBank/DDBJ whole genome shotgun (WGS) entry which is preliminary data.</text>
</comment>
<sequence>MENQPELLPVTNHELASIMPDIVERYMTIRAFAQSVLQPGIDYAKIPGTGDKNTLLLPGAQKLRDFFNLTVQFHLEERIEDWTGKNHQGEPFFFYLTRADVYRNNRLIATAYGSCNSWEKKYRWREAKRHCPNCGSDAIRKSKNSGEGWYCWGKIGGCGAKFTESDERITSQKVGLEPNPEIFDLPNTLLKMSNKRAFVSAILYATGLSETLTSDLEDFVAEEESGNLTAPVPKTAPHEQQESSEELESLISEIRAKINSRRWSTEQAKKFLLSQTGKDHTKNMSLEELNKVLVALKS</sequence>
<gene>
    <name evidence="2" type="ORF">ACE1CA_11060</name>
</gene>
<keyword evidence="3" id="KW-1185">Reference proteome</keyword>
<feature type="region of interest" description="Disordered" evidence="1">
    <location>
        <begin position="223"/>
        <end position="245"/>
    </location>
</feature>
<evidence type="ECO:0000313" key="3">
    <source>
        <dbReference type="Proteomes" id="UP001576780"/>
    </source>
</evidence>
<proteinExistence type="predicted"/>
<reference evidence="2 3" key="1">
    <citation type="submission" date="2024-09" db="EMBL/GenBank/DDBJ databases">
        <title>Floridaenema gen nov. (Aerosakkonemataceae, Aerosakkonematales ord. nov., Cyanobacteria) from benthic tropical and subtropical fresh waters, with the description of four new species.</title>
        <authorList>
            <person name="Moretto J.A."/>
            <person name="Berthold D.E."/>
            <person name="Lefler F.W."/>
            <person name="Huang I.-S."/>
            <person name="Laughinghouse H. IV."/>
        </authorList>
    </citation>
    <scope>NUCLEOTIDE SEQUENCE [LARGE SCALE GENOMIC DNA]</scope>
    <source>
        <strain evidence="2 3">BLCC-F167</strain>
    </source>
</reference>
<dbReference type="RefSeq" id="WP_413277486.1">
    <property type="nucleotide sequence ID" value="NZ_JBHFNT010000086.1"/>
</dbReference>
<protein>
    <submittedName>
        <fullName evidence="2">Uncharacterized protein</fullName>
    </submittedName>
</protein>
<evidence type="ECO:0000313" key="2">
    <source>
        <dbReference type="EMBL" id="MFB2835061.1"/>
    </source>
</evidence>
<dbReference type="EMBL" id="JBHFNT010000086">
    <property type="protein sequence ID" value="MFB2835061.1"/>
    <property type="molecule type" value="Genomic_DNA"/>
</dbReference>
<evidence type="ECO:0000256" key="1">
    <source>
        <dbReference type="SAM" id="MobiDB-lite"/>
    </source>
</evidence>
<dbReference type="Proteomes" id="UP001576780">
    <property type="component" value="Unassembled WGS sequence"/>
</dbReference>
<name>A0ABV4WJD6_9CYAN</name>